<evidence type="ECO:0000313" key="1">
    <source>
        <dbReference type="EMBL" id="MEQ2564383.1"/>
    </source>
</evidence>
<dbReference type="RefSeq" id="WP_177292736.1">
    <property type="nucleotide sequence ID" value="NZ_JBBMFJ010000041.1"/>
</dbReference>
<dbReference type="Pfam" id="PF13835">
    <property type="entry name" value="DUF4194"/>
    <property type="match status" value="1"/>
</dbReference>
<reference evidence="1 2" key="1">
    <citation type="submission" date="2024-03" db="EMBL/GenBank/DDBJ databases">
        <title>Human intestinal bacterial collection.</title>
        <authorList>
            <person name="Pauvert C."/>
            <person name="Hitch T.C.A."/>
            <person name="Clavel T."/>
        </authorList>
    </citation>
    <scope>NUCLEOTIDE SEQUENCE [LARGE SCALE GENOMIC DNA]</scope>
    <source>
        <strain evidence="1 2">CLA-AP-H27</strain>
    </source>
</reference>
<keyword evidence="2" id="KW-1185">Reference proteome</keyword>
<dbReference type="EMBL" id="JBBMFJ010000041">
    <property type="protein sequence ID" value="MEQ2564383.1"/>
    <property type="molecule type" value="Genomic_DNA"/>
</dbReference>
<protein>
    <submittedName>
        <fullName evidence="1">DUF4194 domain-containing protein</fullName>
    </submittedName>
</protein>
<organism evidence="1 2">
    <name type="scientific">Ventrimonas faecis</name>
    <dbReference type="NCBI Taxonomy" id="3133170"/>
    <lineage>
        <taxon>Bacteria</taxon>
        <taxon>Bacillati</taxon>
        <taxon>Bacillota</taxon>
        <taxon>Clostridia</taxon>
        <taxon>Lachnospirales</taxon>
        <taxon>Lachnospiraceae</taxon>
        <taxon>Ventrimonas</taxon>
    </lineage>
</organism>
<proteinExistence type="predicted"/>
<dbReference type="Proteomes" id="UP001437460">
    <property type="component" value="Unassembled WGS sequence"/>
</dbReference>
<gene>
    <name evidence="1" type="ORF">WMO41_14635</name>
</gene>
<name>A0ABV1HQY1_9FIRM</name>
<evidence type="ECO:0000313" key="2">
    <source>
        <dbReference type="Proteomes" id="UP001437460"/>
    </source>
</evidence>
<accession>A0ABV1HQY1</accession>
<sequence length="205" mass="23790">MIDYYEALSGAEQEQVSESIRLLYRQTFLLERTYDRKSKRYQTNPEFYQCNQHLEFIRSYFAIMGIEVVENSQLGLIYIRGEQVVGEKLSKLATLYVLILKLIYDEQMSSVSTSVNVVTTLSEINEKIGSYRLLKRQPSVSDIRRSLAFLKKYQVIEPLDVLEDLDGFSRLVIYPTVNVILMGDDVRALLETFREGEEEDGESEI</sequence>
<comment type="caution">
    <text evidence="1">The sequence shown here is derived from an EMBL/GenBank/DDBJ whole genome shotgun (WGS) entry which is preliminary data.</text>
</comment>
<dbReference type="InterPro" id="IPR025449">
    <property type="entry name" value="JetB"/>
</dbReference>